<dbReference type="PANTHER" id="PTHR43586:SF8">
    <property type="entry name" value="CYSTEINE DESULFURASE 1, CHLOROPLASTIC"/>
    <property type="match status" value="1"/>
</dbReference>
<evidence type="ECO:0000256" key="7">
    <source>
        <dbReference type="RuleBase" id="RU004504"/>
    </source>
</evidence>
<evidence type="ECO:0000256" key="5">
    <source>
        <dbReference type="ARBA" id="ARBA00022898"/>
    </source>
</evidence>
<dbReference type="CDD" id="cd06453">
    <property type="entry name" value="SufS_like"/>
    <property type="match status" value="1"/>
</dbReference>
<dbReference type="NCBIfam" id="TIGR01979">
    <property type="entry name" value="sufS"/>
    <property type="match status" value="1"/>
</dbReference>
<reference evidence="10 11" key="1">
    <citation type="journal article" date="2016" name="Nat. Commun.">
        <title>Thousands of microbial genomes shed light on interconnected biogeochemical processes in an aquifer system.</title>
        <authorList>
            <person name="Anantharaman K."/>
            <person name="Brown C.T."/>
            <person name="Hug L.A."/>
            <person name="Sharon I."/>
            <person name="Castelle C.J."/>
            <person name="Probst A.J."/>
            <person name="Thomas B.C."/>
            <person name="Singh A."/>
            <person name="Wilkins M.J."/>
            <person name="Karaoz U."/>
            <person name="Brodie E.L."/>
            <person name="Williams K.H."/>
            <person name="Hubbard S.S."/>
            <person name="Banfield J.F."/>
        </authorList>
    </citation>
    <scope>NUCLEOTIDE SEQUENCE [LARGE SCALE GENOMIC DNA]</scope>
</reference>
<accession>A0A1F5GYI7</accession>
<proteinExistence type="inferred from homology"/>
<comment type="catalytic activity">
    <reaction evidence="6 8">
        <text>(sulfur carrier)-H + L-cysteine = (sulfur carrier)-SH + L-alanine</text>
        <dbReference type="Rhea" id="RHEA:43892"/>
        <dbReference type="Rhea" id="RHEA-COMP:14737"/>
        <dbReference type="Rhea" id="RHEA-COMP:14739"/>
        <dbReference type="ChEBI" id="CHEBI:29917"/>
        <dbReference type="ChEBI" id="CHEBI:35235"/>
        <dbReference type="ChEBI" id="CHEBI:57972"/>
        <dbReference type="ChEBI" id="CHEBI:64428"/>
        <dbReference type="EC" id="2.8.1.7"/>
    </reaction>
</comment>
<dbReference type="InterPro" id="IPR015424">
    <property type="entry name" value="PyrdxlP-dep_Trfase"/>
</dbReference>
<dbReference type="GO" id="GO:0031071">
    <property type="term" value="F:cysteine desulfurase activity"/>
    <property type="evidence" value="ECO:0007669"/>
    <property type="project" value="UniProtKB-UniRule"/>
</dbReference>
<dbReference type="Pfam" id="PF00266">
    <property type="entry name" value="Aminotran_5"/>
    <property type="match status" value="1"/>
</dbReference>
<dbReference type="AlphaFoldDB" id="A0A1F5GYI7"/>
<keyword evidence="4 8" id="KW-0808">Transferase</keyword>
<evidence type="ECO:0000313" key="10">
    <source>
        <dbReference type="EMBL" id="OGD96928.1"/>
    </source>
</evidence>
<dbReference type="EMBL" id="MFBJ01000015">
    <property type="protein sequence ID" value="OGD96928.1"/>
    <property type="molecule type" value="Genomic_DNA"/>
</dbReference>
<dbReference type="SUPFAM" id="SSF53383">
    <property type="entry name" value="PLP-dependent transferases"/>
    <property type="match status" value="1"/>
</dbReference>
<dbReference type="InterPro" id="IPR000192">
    <property type="entry name" value="Aminotrans_V_dom"/>
</dbReference>
<evidence type="ECO:0000256" key="1">
    <source>
        <dbReference type="ARBA" id="ARBA00001933"/>
    </source>
</evidence>
<dbReference type="Proteomes" id="UP000176666">
    <property type="component" value="Unassembled WGS sequence"/>
</dbReference>
<organism evidence="10 11">
    <name type="scientific">Candidatus Curtissbacteria bacterium RIFCSPHIGHO2_12_FULL_38_9b</name>
    <dbReference type="NCBI Taxonomy" id="1797720"/>
    <lineage>
        <taxon>Bacteria</taxon>
        <taxon>Candidatus Curtissiibacteriota</taxon>
    </lineage>
</organism>
<feature type="domain" description="Aminotransferase class V" evidence="9">
    <location>
        <begin position="25"/>
        <end position="406"/>
    </location>
</feature>
<comment type="caution">
    <text evidence="10">The sequence shown here is derived from an EMBL/GenBank/DDBJ whole genome shotgun (WGS) entry which is preliminary data.</text>
</comment>
<evidence type="ECO:0000256" key="6">
    <source>
        <dbReference type="ARBA" id="ARBA00050776"/>
    </source>
</evidence>
<sequence length="419" mass="46778">MTYEVRQKFPFLKRKYGRQGFSLAYLDNASTTQKPQVVIDTISDVYKNHYANIHRGVYDLSVEATDLYEGVRAKVAKFIGAKDSGEVIFTKNTTESLNLLAYCQGESLTGGDEILLTEMEHHSNIVPWQMLRDRMSDVGCRIKIKYIPIDSKGRLELGKLDKLVTKKTKIVSLTLMSNVLGTINPIKEIVKRIRELSTVNREPAPLVLIDAAQAVSHMKVDVGDLGCDFLVFSAHKMYGPVGVGVLYGKREILSRLPPFLSGGDMILSVSFDKTTFNEIPWKFEAGTPNIADVIAFGEAIGFLEKLGYEYVGKYEMGLTKYALERFSKDPDIDIFGPKDLKERGPVVSFNVANIHPHDVASILSEEGVAIRSGHHCAQPLMGVLGIDFACRASFGVYNTKEEIDWLIEGIKKVKKVFRI</sequence>
<dbReference type="PANTHER" id="PTHR43586">
    <property type="entry name" value="CYSTEINE DESULFURASE"/>
    <property type="match status" value="1"/>
</dbReference>
<protein>
    <recommendedName>
        <fullName evidence="3 8">Cysteine desulfurase</fullName>
        <ecNumber evidence="3 8">2.8.1.7</ecNumber>
    </recommendedName>
</protein>
<name>A0A1F5GYI7_9BACT</name>
<evidence type="ECO:0000256" key="3">
    <source>
        <dbReference type="ARBA" id="ARBA00012239"/>
    </source>
</evidence>
<dbReference type="Gene3D" id="3.90.1150.10">
    <property type="entry name" value="Aspartate Aminotransferase, domain 1"/>
    <property type="match status" value="1"/>
</dbReference>
<dbReference type="InterPro" id="IPR010970">
    <property type="entry name" value="Cys_dSase_SufS"/>
</dbReference>
<dbReference type="GO" id="GO:0030170">
    <property type="term" value="F:pyridoxal phosphate binding"/>
    <property type="evidence" value="ECO:0007669"/>
    <property type="project" value="UniProtKB-UniRule"/>
</dbReference>
<dbReference type="InterPro" id="IPR020578">
    <property type="entry name" value="Aminotrans_V_PyrdxlP_BS"/>
</dbReference>
<dbReference type="GO" id="GO:0006534">
    <property type="term" value="P:cysteine metabolic process"/>
    <property type="evidence" value="ECO:0007669"/>
    <property type="project" value="UniProtKB-UniRule"/>
</dbReference>
<comment type="similarity">
    <text evidence="2 8">Belongs to the class-V pyridoxal-phosphate-dependent aminotransferase family. Csd subfamily.</text>
</comment>
<dbReference type="EC" id="2.8.1.7" evidence="3 8"/>
<dbReference type="InterPro" id="IPR015421">
    <property type="entry name" value="PyrdxlP-dep_Trfase_major"/>
</dbReference>
<gene>
    <name evidence="10" type="ORF">A3F02_00540</name>
</gene>
<dbReference type="Gene3D" id="3.40.640.10">
    <property type="entry name" value="Type I PLP-dependent aspartate aminotransferase-like (Major domain)"/>
    <property type="match status" value="1"/>
</dbReference>
<dbReference type="PROSITE" id="PS00595">
    <property type="entry name" value="AA_TRANSFER_CLASS_5"/>
    <property type="match status" value="1"/>
</dbReference>
<dbReference type="InterPro" id="IPR015422">
    <property type="entry name" value="PyrdxlP-dep_Trfase_small"/>
</dbReference>
<evidence type="ECO:0000256" key="8">
    <source>
        <dbReference type="RuleBase" id="RU004506"/>
    </source>
</evidence>
<evidence type="ECO:0000256" key="2">
    <source>
        <dbReference type="ARBA" id="ARBA00010447"/>
    </source>
</evidence>
<evidence type="ECO:0000259" key="9">
    <source>
        <dbReference type="Pfam" id="PF00266"/>
    </source>
</evidence>
<comment type="cofactor">
    <cofactor evidence="1 7">
        <name>pyridoxal 5'-phosphate</name>
        <dbReference type="ChEBI" id="CHEBI:597326"/>
    </cofactor>
</comment>
<keyword evidence="5 8" id="KW-0663">Pyridoxal phosphate</keyword>
<evidence type="ECO:0000256" key="4">
    <source>
        <dbReference type="ARBA" id="ARBA00022679"/>
    </source>
</evidence>
<evidence type="ECO:0000313" key="11">
    <source>
        <dbReference type="Proteomes" id="UP000176666"/>
    </source>
</evidence>
<comment type="function">
    <text evidence="8">Catalyzes the removal of elemental sulfur and selenium atoms from L-cysteine, L-cystine, L-selenocysteine, and L-selenocystine to produce L-alanine.</text>
</comment>